<dbReference type="GO" id="GO:0016363">
    <property type="term" value="C:nuclear matrix"/>
    <property type="evidence" value="ECO:0007669"/>
    <property type="project" value="UniProtKB-SubCell"/>
</dbReference>
<evidence type="ECO:0000313" key="8">
    <source>
        <dbReference type="Proteomes" id="UP000298138"/>
    </source>
</evidence>
<dbReference type="AlphaFoldDB" id="A0A4S2MQV6"/>
<dbReference type="Proteomes" id="UP000298138">
    <property type="component" value="Unassembled WGS sequence"/>
</dbReference>
<protein>
    <recommendedName>
        <fullName evidence="3">Cofilin</fullName>
    </recommendedName>
    <alternativeName>
        <fullName evidence="5">Actin-depolymerizing factor 1</fullName>
    </alternativeName>
</protein>
<proteinExistence type="inferred from homology"/>
<evidence type="ECO:0000256" key="5">
    <source>
        <dbReference type="ARBA" id="ARBA00032427"/>
    </source>
</evidence>
<dbReference type="GO" id="GO:0030042">
    <property type="term" value="P:actin filament depolymerization"/>
    <property type="evidence" value="ECO:0007669"/>
    <property type="project" value="InterPro"/>
</dbReference>
<dbReference type="Pfam" id="PF00241">
    <property type="entry name" value="Cofilin_ADF"/>
    <property type="match status" value="1"/>
</dbReference>
<dbReference type="InterPro" id="IPR017904">
    <property type="entry name" value="ADF/Cofilin"/>
</dbReference>
<dbReference type="InterPro" id="IPR002108">
    <property type="entry name" value="ADF-H"/>
</dbReference>
<sequence>MSRSGVGLSAECVPLFEQLKSRKLKYIIYRLSDDKKTIIKEKTSEDDDLHTNALPKEEEAYEKFLAALPELDCRYAIYDFEFDVGEGKRSKICFFTWSPDDAPVKAKMIYSSSKDGLRRALAGVHTEIQGTDFSEVAYETVLEKASRGR</sequence>
<dbReference type="SUPFAM" id="SSF55753">
    <property type="entry name" value="Actin depolymerizing proteins"/>
    <property type="match status" value="1"/>
</dbReference>
<comment type="similarity">
    <text evidence="2">Belongs to the actin-binding proteins ADF family.</text>
</comment>
<evidence type="ECO:0000256" key="1">
    <source>
        <dbReference type="ARBA" id="ARBA00004109"/>
    </source>
</evidence>
<dbReference type="PRINTS" id="PR00006">
    <property type="entry name" value="COFILIN"/>
</dbReference>
<evidence type="ECO:0000256" key="4">
    <source>
        <dbReference type="ARBA" id="ARBA00023203"/>
    </source>
</evidence>
<organism evidence="7 8">
    <name type="scientific">Ascodesmis nigricans</name>
    <dbReference type="NCBI Taxonomy" id="341454"/>
    <lineage>
        <taxon>Eukaryota</taxon>
        <taxon>Fungi</taxon>
        <taxon>Dikarya</taxon>
        <taxon>Ascomycota</taxon>
        <taxon>Pezizomycotina</taxon>
        <taxon>Pezizomycetes</taxon>
        <taxon>Pezizales</taxon>
        <taxon>Ascodesmidaceae</taxon>
        <taxon>Ascodesmis</taxon>
    </lineage>
</organism>
<gene>
    <name evidence="7" type="ORF">EX30DRAFT_324087</name>
</gene>
<dbReference type="GO" id="GO:0003779">
    <property type="term" value="F:actin binding"/>
    <property type="evidence" value="ECO:0007669"/>
    <property type="project" value="UniProtKB-KW"/>
</dbReference>
<evidence type="ECO:0000256" key="3">
    <source>
        <dbReference type="ARBA" id="ARBA00015630"/>
    </source>
</evidence>
<keyword evidence="8" id="KW-1185">Reference proteome</keyword>
<dbReference type="InParanoid" id="A0A4S2MQV6"/>
<evidence type="ECO:0000259" key="6">
    <source>
        <dbReference type="PROSITE" id="PS51263"/>
    </source>
</evidence>
<dbReference type="PANTHER" id="PTHR11913">
    <property type="entry name" value="COFILIN-RELATED"/>
    <property type="match status" value="1"/>
</dbReference>
<dbReference type="EMBL" id="ML220161">
    <property type="protein sequence ID" value="TGZ76988.1"/>
    <property type="molecule type" value="Genomic_DNA"/>
</dbReference>
<dbReference type="FunCoup" id="A0A4S2MQV6">
    <property type="interactions" value="794"/>
</dbReference>
<accession>A0A4S2MQV6</accession>
<dbReference type="GO" id="GO:0015629">
    <property type="term" value="C:actin cytoskeleton"/>
    <property type="evidence" value="ECO:0007669"/>
    <property type="project" value="InterPro"/>
</dbReference>
<reference evidence="7 8" key="1">
    <citation type="submission" date="2019-04" db="EMBL/GenBank/DDBJ databases">
        <title>Comparative genomics and transcriptomics to analyze fruiting body development in filamentous ascomycetes.</title>
        <authorList>
            <consortium name="DOE Joint Genome Institute"/>
            <person name="Lutkenhaus R."/>
            <person name="Traeger S."/>
            <person name="Breuer J."/>
            <person name="Kuo A."/>
            <person name="Lipzen A."/>
            <person name="Pangilinan J."/>
            <person name="Dilworth D."/>
            <person name="Sandor L."/>
            <person name="Poggeler S."/>
            <person name="Barry K."/>
            <person name="Grigoriev I.V."/>
            <person name="Nowrousian M."/>
        </authorList>
    </citation>
    <scope>NUCLEOTIDE SEQUENCE [LARGE SCALE GENOMIC DNA]</scope>
    <source>
        <strain evidence="7 8">CBS 389.68</strain>
    </source>
</reference>
<feature type="domain" description="ADF-H" evidence="6">
    <location>
        <begin position="5"/>
        <end position="146"/>
    </location>
</feature>
<keyword evidence="4" id="KW-0009">Actin-binding</keyword>
<dbReference type="PROSITE" id="PS51263">
    <property type="entry name" value="ADF_H"/>
    <property type="match status" value="1"/>
</dbReference>
<dbReference type="Gene3D" id="3.40.20.10">
    <property type="entry name" value="Severin"/>
    <property type="match status" value="1"/>
</dbReference>
<dbReference type="InterPro" id="IPR029006">
    <property type="entry name" value="ADF-H/Gelsolin-like_dom_sf"/>
</dbReference>
<dbReference type="CDD" id="cd11286">
    <property type="entry name" value="ADF_cofilin_like"/>
    <property type="match status" value="1"/>
</dbReference>
<evidence type="ECO:0000313" key="7">
    <source>
        <dbReference type="EMBL" id="TGZ76988.1"/>
    </source>
</evidence>
<dbReference type="OrthoDB" id="10249245at2759"/>
<name>A0A4S2MQV6_9PEZI</name>
<evidence type="ECO:0000256" key="2">
    <source>
        <dbReference type="ARBA" id="ARBA00006844"/>
    </source>
</evidence>
<comment type="subcellular location">
    <subcellularLocation>
        <location evidence="1">Nucleus matrix</location>
    </subcellularLocation>
</comment>
<dbReference type="STRING" id="341454.A0A4S2MQV6"/>
<dbReference type="SMART" id="SM00102">
    <property type="entry name" value="ADF"/>
    <property type="match status" value="1"/>
</dbReference>